<evidence type="ECO:0000313" key="14">
    <source>
        <dbReference type="EMBL" id="MBP1955081.1"/>
    </source>
</evidence>
<evidence type="ECO:0000256" key="6">
    <source>
        <dbReference type="ARBA" id="ARBA00022958"/>
    </source>
</evidence>
<evidence type="ECO:0000313" key="15">
    <source>
        <dbReference type="Proteomes" id="UP000614609"/>
    </source>
</evidence>
<dbReference type="PANTHER" id="PTHR10027:SF10">
    <property type="entry name" value="SLOWPOKE 2, ISOFORM D"/>
    <property type="match status" value="1"/>
</dbReference>
<reference evidence="13" key="1">
    <citation type="journal article" date="2014" name="Int. J. Syst. Evol. Microbiol.">
        <title>Complete genome sequence of Corynebacterium casei LMG S-19264T (=DSM 44701T), isolated from a smear-ripened cheese.</title>
        <authorList>
            <consortium name="US DOE Joint Genome Institute (JGI-PGF)"/>
            <person name="Walter F."/>
            <person name="Albersmeier A."/>
            <person name="Kalinowski J."/>
            <person name="Ruckert C."/>
        </authorList>
    </citation>
    <scope>NUCLEOTIDE SEQUENCE</scope>
    <source>
        <strain evidence="13">JCM 16108</strain>
    </source>
</reference>
<dbReference type="EMBL" id="JAGGKO010000003">
    <property type="protein sequence ID" value="MBP1955081.1"/>
    <property type="molecule type" value="Genomic_DNA"/>
</dbReference>
<keyword evidence="2" id="KW-0813">Transport</keyword>
<evidence type="ECO:0000256" key="3">
    <source>
        <dbReference type="ARBA" id="ARBA00022538"/>
    </source>
</evidence>
<feature type="transmembrane region" description="Helical" evidence="11">
    <location>
        <begin position="57"/>
        <end position="77"/>
    </location>
</feature>
<keyword evidence="10 14" id="KW-0407">Ion channel</keyword>
<feature type="transmembrane region" description="Helical" evidence="11">
    <location>
        <begin position="97"/>
        <end position="123"/>
    </location>
</feature>
<reference evidence="13" key="2">
    <citation type="submission" date="2020-09" db="EMBL/GenBank/DDBJ databases">
        <authorList>
            <person name="Sun Q."/>
            <person name="Ohkuma M."/>
        </authorList>
    </citation>
    <scope>NUCLEOTIDE SEQUENCE</scope>
    <source>
        <strain evidence="13">JCM 16108</strain>
    </source>
</reference>
<sequence length="276" mass="29546">MDGDGSTASVRGRVRFYLQDGETAAGRALDAALFALNLAFVAIYVAQTYPLSADVRAVLWSAELAIAAVFAVEYALRVGVADDALAAVRDPYALVDLLAILPTFAVFVLPASAVASIGFLRAVRVVRVLRFYRFTRDAEFFFGTVSDNVLRAAKLLVTVLVILFVSAGLFYSAEHAANPAVGTFGDAFYYTVVTLSTVGFGDVLPVTTLGRWVTIAAIIAAIILVPQQASKIVKKWTRRETVDVTCPNCGLSAHDPDASHCKACGHVIYQETDGTE</sequence>
<accession>A0A830G0Q9</accession>
<keyword evidence="4 11" id="KW-0812">Transmembrane</keyword>
<dbReference type="PANTHER" id="PTHR10027">
    <property type="entry name" value="CALCIUM-ACTIVATED POTASSIUM CHANNEL ALPHA CHAIN"/>
    <property type="match status" value="1"/>
</dbReference>
<dbReference type="Gene3D" id="1.10.287.70">
    <property type="match status" value="1"/>
</dbReference>
<comment type="subcellular location">
    <subcellularLocation>
        <location evidence="1">Membrane</location>
        <topology evidence="1">Multi-pass membrane protein</topology>
    </subcellularLocation>
</comment>
<organism evidence="13 15">
    <name type="scientific">Halarchaeum rubridurum</name>
    <dbReference type="NCBI Taxonomy" id="489911"/>
    <lineage>
        <taxon>Archaea</taxon>
        <taxon>Methanobacteriati</taxon>
        <taxon>Methanobacteriota</taxon>
        <taxon>Stenosarchaea group</taxon>
        <taxon>Halobacteria</taxon>
        <taxon>Halobacteriales</taxon>
        <taxon>Halobacteriaceae</taxon>
    </lineage>
</organism>
<feature type="transmembrane region" description="Helical" evidence="11">
    <location>
        <begin position="209"/>
        <end position="229"/>
    </location>
</feature>
<dbReference type="Pfam" id="PF00520">
    <property type="entry name" value="Ion_trans"/>
    <property type="match status" value="1"/>
</dbReference>
<dbReference type="RefSeq" id="WP_188872328.1">
    <property type="nucleotide sequence ID" value="NZ_BMOO01000004.1"/>
</dbReference>
<dbReference type="EMBL" id="BMOO01000004">
    <property type="protein sequence ID" value="GGM69105.1"/>
    <property type="molecule type" value="Genomic_DNA"/>
</dbReference>
<evidence type="ECO:0000256" key="10">
    <source>
        <dbReference type="ARBA" id="ARBA00023303"/>
    </source>
</evidence>
<name>A0A830G0Q9_9EURY</name>
<keyword evidence="5" id="KW-0631">Potassium channel</keyword>
<dbReference type="InterPro" id="IPR005821">
    <property type="entry name" value="Ion_trans_dom"/>
</dbReference>
<keyword evidence="15" id="KW-1185">Reference proteome</keyword>
<evidence type="ECO:0000256" key="8">
    <source>
        <dbReference type="ARBA" id="ARBA00023065"/>
    </source>
</evidence>
<keyword evidence="3" id="KW-0633">Potassium transport</keyword>
<dbReference type="GO" id="GO:0005267">
    <property type="term" value="F:potassium channel activity"/>
    <property type="evidence" value="ECO:0007669"/>
    <property type="project" value="UniProtKB-KW"/>
</dbReference>
<feature type="transmembrane region" description="Helical" evidence="11">
    <location>
        <begin position="155"/>
        <end position="173"/>
    </location>
</feature>
<proteinExistence type="predicted"/>
<dbReference type="InterPro" id="IPR047871">
    <property type="entry name" value="K_chnl_Slo-like"/>
</dbReference>
<dbReference type="InterPro" id="IPR027359">
    <property type="entry name" value="Volt_channel_dom_sf"/>
</dbReference>
<gene>
    <name evidence="13" type="ORF">GCM10009017_19140</name>
    <name evidence="14" type="ORF">J2752_001993</name>
</gene>
<evidence type="ECO:0000256" key="9">
    <source>
        <dbReference type="ARBA" id="ARBA00023136"/>
    </source>
</evidence>
<keyword evidence="6" id="KW-0630">Potassium</keyword>
<keyword evidence="9 11" id="KW-0472">Membrane</keyword>
<dbReference type="Gene3D" id="1.20.120.350">
    <property type="entry name" value="Voltage-gated potassium channels. Chain C"/>
    <property type="match status" value="1"/>
</dbReference>
<evidence type="ECO:0000256" key="5">
    <source>
        <dbReference type="ARBA" id="ARBA00022826"/>
    </source>
</evidence>
<evidence type="ECO:0000256" key="7">
    <source>
        <dbReference type="ARBA" id="ARBA00022989"/>
    </source>
</evidence>
<evidence type="ECO:0000256" key="2">
    <source>
        <dbReference type="ARBA" id="ARBA00022448"/>
    </source>
</evidence>
<dbReference type="PRINTS" id="PR00169">
    <property type="entry name" value="KCHANNEL"/>
</dbReference>
<dbReference type="Proteomes" id="UP000765891">
    <property type="component" value="Unassembled WGS sequence"/>
</dbReference>
<dbReference type="AlphaFoldDB" id="A0A830G0Q9"/>
<keyword evidence="8" id="KW-0406">Ion transport</keyword>
<dbReference type="GO" id="GO:0016020">
    <property type="term" value="C:membrane"/>
    <property type="evidence" value="ECO:0007669"/>
    <property type="project" value="UniProtKB-SubCell"/>
</dbReference>
<comment type="caution">
    <text evidence="13">The sequence shown here is derived from an EMBL/GenBank/DDBJ whole genome shotgun (WGS) entry which is preliminary data.</text>
</comment>
<feature type="transmembrane region" description="Helical" evidence="11">
    <location>
        <begin position="24"/>
        <end position="45"/>
    </location>
</feature>
<protein>
    <submittedName>
        <fullName evidence="14">Voltage-gated potassium channel</fullName>
    </submittedName>
</protein>
<evidence type="ECO:0000256" key="1">
    <source>
        <dbReference type="ARBA" id="ARBA00004141"/>
    </source>
</evidence>
<feature type="domain" description="Ion transport" evidence="12">
    <location>
        <begin position="36"/>
        <end position="224"/>
    </location>
</feature>
<evidence type="ECO:0000256" key="4">
    <source>
        <dbReference type="ARBA" id="ARBA00022692"/>
    </source>
</evidence>
<evidence type="ECO:0000313" key="13">
    <source>
        <dbReference type="EMBL" id="GGM69105.1"/>
    </source>
</evidence>
<reference evidence="14" key="3">
    <citation type="submission" date="2021-03" db="EMBL/GenBank/DDBJ databases">
        <title>Genomic Encyclopedia of Type Strains, Phase IV (KMG-IV): sequencing the most valuable type-strain genomes for metagenomic binning, comparative biology and taxonomic classification.</title>
        <authorList>
            <person name="Goeker M."/>
        </authorList>
    </citation>
    <scope>NUCLEOTIDE SEQUENCE</scope>
    <source>
        <strain evidence="14">DSM 22443</strain>
    </source>
</reference>
<evidence type="ECO:0000259" key="12">
    <source>
        <dbReference type="Pfam" id="PF00520"/>
    </source>
</evidence>
<dbReference type="SUPFAM" id="SSF81324">
    <property type="entry name" value="Voltage-gated potassium channels"/>
    <property type="match status" value="1"/>
</dbReference>
<keyword evidence="7 11" id="KW-1133">Transmembrane helix</keyword>
<dbReference type="Proteomes" id="UP000614609">
    <property type="component" value="Unassembled WGS sequence"/>
</dbReference>
<evidence type="ECO:0000256" key="11">
    <source>
        <dbReference type="SAM" id="Phobius"/>
    </source>
</evidence>